<name>A0A433ZPY6_MORMO</name>
<dbReference type="Proteomes" id="UP000286908">
    <property type="component" value="Unassembled WGS sequence"/>
</dbReference>
<evidence type="ECO:0000313" key="3">
    <source>
        <dbReference type="Proteomes" id="UP000286908"/>
    </source>
</evidence>
<proteinExistence type="predicted"/>
<evidence type="ECO:0000313" key="2">
    <source>
        <dbReference type="EMBL" id="RUT64119.1"/>
    </source>
</evidence>
<dbReference type="OrthoDB" id="5900581at2"/>
<keyword evidence="1" id="KW-0472">Membrane</keyword>
<protein>
    <submittedName>
        <fullName evidence="2">Uncharacterized protein</fullName>
    </submittedName>
</protein>
<feature type="transmembrane region" description="Helical" evidence="1">
    <location>
        <begin position="91"/>
        <end position="112"/>
    </location>
</feature>
<gene>
    <name evidence="2" type="ORF">CKG00_18485</name>
</gene>
<dbReference type="AlphaFoldDB" id="A0A433ZPY6"/>
<dbReference type="EMBL" id="NRQY01000005">
    <property type="protein sequence ID" value="RUT64119.1"/>
    <property type="molecule type" value="Genomic_DNA"/>
</dbReference>
<keyword evidence="1" id="KW-1133">Transmembrane helix</keyword>
<reference evidence="2 3" key="1">
    <citation type="submission" date="2017-08" db="EMBL/GenBank/DDBJ databases">
        <title>Draft genome sequence of pheromone producing symbiont Morganella morganii, of the female New Zealand grass grub Costelytra giveni.</title>
        <authorList>
            <person name="Laugraud A."/>
            <person name="Young S.D."/>
            <person name="Hurst M.H."/>
        </authorList>
    </citation>
    <scope>NUCLEOTIDE SEQUENCE [LARGE SCALE GENOMIC DNA]</scope>
    <source>
        <strain evidence="2 3">MMsCG</strain>
    </source>
</reference>
<evidence type="ECO:0000256" key="1">
    <source>
        <dbReference type="SAM" id="Phobius"/>
    </source>
</evidence>
<accession>A0A433ZPY6</accession>
<comment type="caution">
    <text evidence="2">The sequence shown here is derived from an EMBL/GenBank/DDBJ whole genome shotgun (WGS) entry which is preliminary data.</text>
</comment>
<feature type="transmembrane region" description="Helical" evidence="1">
    <location>
        <begin position="58"/>
        <end position="79"/>
    </location>
</feature>
<sequence length="115" mass="12249">MAYLFDCKRKLGKVIFGLFGAGLVQTARADNNTVKLPNAGGAEIYTIAIQKMQDFMDFLGGPGALAVVFISLVCILALWSINPKSAGLLGWLSRSLAAAILLFNIAGILIYLKGN</sequence>
<keyword evidence="1" id="KW-0812">Transmembrane</keyword>
<organism evidence="2 3">
    <name type="scientific">Morganella morganii</name>
    <name type="common">Proteus morganii</name>
    <dbReference type="NCBI Taxonomy" id="582"/>
    <lineage>
        <taxon>Bacteria</taxon>
        <taxon>Pseudomonadati</taxon>
        <taxon>Pseudomonadota</taxon>
        <taxon>Gammaproteobacteria</taxon>
        <taxon>Enterobacterales</taxon>
        <taxon>Morganellaceae</taxon>
        <taxon>Morganella</taxon>
    </lineage>
</organism>